<dbReference type="Pfam" id="PF18801">
    <property type="entry name" value="RapH_N"/>
    <property type="match status" value="1"/>
</dbReference>
<dbReference type="Gene3D" id="1.25.40.10">
    <property type="entry name" value="Tetratricopeptide repeat domain"/>
    <property type="match status" value="1"/>
</dbReference>
<dbReference type="EC" id="3.1.-.-" evidence="1"/>
<dbReference type="InterPro" id="IPR011990">
    <property type="entry name" value="TPR-like_helical_dom_sf"/>
</dbReference>
<evidence type="ECO:0000313" key="1">
    <source>
        <dbReference type="EMBL" id="ASB91370.1"/>
    </source>
</evidence>
<gene>
    <name evidence="1" type="ORF">S101395_04887</name>
</gene>
<reference evidence="1 2" key="1">
    <citation type="submission" date="2017-06" db="EMBL/GenBank/DDBJ databases">
        <title>Genome sequence of Bacillus sonorensis strain SRCM101395.</title>
        <authorList>
            <person name="Cho S.H."/>
        </authorList>
    </citation>
    <scope>NUCLEOTIDE SEQUENCE [LARGE SCALE GENOMIC DNA]</scope>
    <source>
        <strain evidence="1 2">SRCM101395</strain>
    </source>
</reference>
<dbReference type="InterPro" id="IPR019734">
    <property type="entry name" value="TPR_rpt"/>
</dbReference>
<name>A0ABM6LPJ2_9BACI</name>
<dbReference type="Proteomes" id="UP000196877">
    <property type="component" value="Chromosome"/>
</dbReference>
<protein>
    <submittedName>
        <fullName evidence="1">Response regulator aspartate phosphatase</fullName>
        <ecNumber evidence="1">3.1.-.-</ecNumber>
    </submittedName>
</protein>
<dbReference type="EMBL" id="CP021920">
    <property type="protein sequence ID" value="ASB91370.1"/>
    <property type="molecule type" value="Genomic_DNA"/>
</dbReference>
<sequence>MSKNDPFCKMKGMQKKEIDTLNFSNILNRLYERMIGALTVKIATEKVIKMLNQWYGMIRQQKVEQAIAIKDEIENMLPYMEEDQDVLLYFNVLDFRHKIMLENLNESKLLFKKLELEKEGIEKTDALLQYYFYFFSGQYEFHNKNYIKAINLYQIAEDKLKQIPDEIENAEFHYRVAIAYYRIKQHFFSLSHAQKALESFRADDSYSEKAINSEMILGANKMDLFRYEEAEMHYKNALDKSREEKFPYAESLAFYNLGLNYGRRNMLLESANCFRKALEIEECQKRRLAIKVKFNLALILYKLGLNNEAQSLCEEGLFDAQKVDEKEYIAKINFIQAIYDKEASGKIEESLEYLEEKKLWFHVAELMLEAAFHYKETGNITKAAHFFEKAHCARNQIFKVTEGLK</sequence>
<organism evidence="1 2">
    <name type="scientific">Bacillus sonorensis</name>
    <dbReference type="NCBI Taxonomy" id="119858"/>
    <lineage>
        <taxon>Bacteria</taxon>
        <taxon>Bacillati</taxon>
        <taxon>Bacillota</taxon>
        <taxon>Bacilli</taxon>
        <taxon>Bacillales</taxon>
        <taxon>Bacillaceae</taxon>
        <taxon>Bacillus</taxon>
    </lineage>
</organism>
<dbReference type="SUPFAM" id="SSF48452">
    <property type="entry name" value="TPR-like"/>
    <property type="match status" value="1"/>
</dbReference>
<accession>A0ABM6LPJ2</accession>
<evidence type="ECO:0000313" key="2">
    <source>
        <dbReference type="Proteomes" id="UP000196877"/>
    </source>
</evidence>
<proteinExistence type="predicted"/>
<dbReference type="RefSeq" id="WP_006639935.1">
    <property type="nucleotide sequence ID" value="NZ_CABJEH010000005.1"/>
</dbReference>
<dbReference type="SMART" id="SM00028">
    <property type="entry name" value="TPR"/>
    <property type="match status" value="4"/>
</dbReference>
<keyword evidence="1" id="KW-0378">Hydrolase</keyword>
<dbReference type="GO" id="GO:0016787">
    <property type="term" value="F:hydrolase activity"/>
    <property type="evidence" value="ECO:0007669"/>
    <property type="project" value="UniProtKB-KW"/>
</dbReference>
<keyword evidence="2" id="KW-1185">Reference proteome</keyword>
<dbReference type="GeneID" id="92851199"/>